<dbReference type="RefSeq" id="WP_282198235.1">
    <property type="nucleotide sequence ID" value="NZ_BOQE01000001.1"/>
</dbReference>
<dbReference type="PANTHER" id="PTHR30401">
    <property type="entry name" value="TRNA 2-SELENOURIDINE SYNTHASE"/>
    <property type="match status" value="1"/>
</dbReference>
<sequence length="352" mass="40708">MFEDVYYKDVRKNKDVVFIDVRSPSEYEESTIPGAVNVPLFNDEERAEVGTTYKKVGREQAKELGLQIASRKLPDLISQIRKYADERKPVIFCWRGGMRSKSVATVADLMGIPCYRLIGGYRQYRSDVVERLGNYELKARLVTLHGMTGVGKTEILGLLHAAGEPVIDLEALAGHRGSTFGHLGMKPNNQRLFESLVVEELERLQNQPYIIMEAESKRIGRVNLPDFLLEKRNEGIHFMLHAPLHIRIERILKQYLVGTDDFHEKVSQSFRAIEKKLSPQNRSLAWQYIEERQYADFVGLLLVHYYDPRYKHSLQKYDVSFIQVDSTDLFACAKTIKEWIYENLFARPSFVK</sequence>
<dbReference type="GO" id="GO:0043828">
    <property type="term" value="F:tRNA 2-selenouridine synthase activity"/>
    <property type="evidence" value="ECO:0007669"/>
    <property type="project" value="InterPro"/>
</dbReference>
<evidence type="ECO:0000259" key="2">
    <source>
        <dbReference type="PROSITE" id="PS50206"/>
    </source>
</evidence>
<dbReference type="SUPFAM" id="SSF52540">
    <property type="entry name" value="P-loop containing nucleoside triphosphate hydrolases"/>
    <property type="match status" value="1"/>
</dbReference>
<reference evidence="3" key="1">
    <citation type="journal article" date="2023" name="Int. J. Syst. Evol. Microbiol.">
        <title>Collibacillus ludicampi gen. nov., sp. nov., a new soil bacterium of the family Alicyclobacillaceae.</title>
        <authorList>
            <person name="Jojima T."/>
            <person name="Ioku Y."/>
            <person name="Fukuta Y."/>
            <person name="Shirasaka N."/>
            <person name="Matsumura Y."/>
            <person name="Mori M."/>
        </authorList>
    </citation>
    <scope>NUCLEOTIDE SEQUENCE</scope>
    <source>
        <strain evidence="3">TP075</strain>
    </source>
</reference>
<dbReference type="Pfam" id="PF26341">
    <property type="entry name" value="AAA_SelU"/>
    <property type="match status" value="1"/>
</dbReference>
<proteinExistence type="predicted"/>
<dbReference type="SUPFAM" id="SSF52821">
    <property type="entry name" value="Rhodanese/Cell cycle control phosphatase"/>
    <property type="match status" value="1"/>
</dbReference>
<gene>
    <name evidence="3" type="ORF">DNHGIG_05390</name>
</gene>
<dbReference type="EMBL" id="BOQE01000001">
    <property type="protein sequence ID" value="GIM44990.1"/>
    <property type="molecule type" value="Genomic_DNA"/>
</dbReference>
<dbReference type="Gene3D" id="3.40.50.300">
    <property type="entry name" value="P-loop containing nucleotide triphosphate hydrolases"/>
    <property type="match status" value="1"/>
</dbReference>
<dbReference type="InterPro" id="IPR036873">
    <property type="entry name" value="Rhodanese-like_dom_sf"/>
</dbReference>
<dbReference type="PROSITE" id="PS50206">
    <property type="entry name" value="RHODANESE_3"/>
    <property type="match status" value="1"/>
</dbReference>
<dbReference type="NCBIfam" id="NF008750">
    <property type="entry name" value="PRK11784.1-2"/>
    <property type="match status" value="1"/>
</dbReference>
<dbReference type="InterPro" id="IPR017582">
    <property type="entry name" value="SelU"/>
</dbReference>
<evidence type="ECO:0000313" key="3">
    <source>
        <dbReference type="EMBL" id="GIM44990.1"/>
    </source>
</evidence>
<organism evidence="3 4">
    <name type="scientific">Collibacillus ludicampi</name>
    <dbReference type="NCBI Taxonomy" id="2771369"/>
    <lineage>
        <taxon>Bacteria</taxon>
        <taxon>Bacillati</taxon>
        <taxon>Bacillota</taxon>
        <taxon>Bacilli</taxon>
        <taxon>Bacillales</taxon>
        <taxon>Alicyclobacillaceae</taxon>
        <taxon>Collibacillus</taxon>
    </lineage>
</organism>
<evidence type="ECO:0000256" key="1">
    <source>
        <dbReference type="ARBA" id="ARBA00023266"/>
    </source>
</evidence>
<dbReference type="InterPro" id="IPR001763">
    <property type="entry name" value="Rhodanese-like_dom"/>
</dbReference>
<dbReference type="SMART" id="SM00450">
    <property type="entry name" value="RHOD"/>
    <property type="match status" value="1"/>
</dbReference>
<dbReference type="PANTHER" id="PTHR30401:SF0">
    <property type="entry name" value="TRNA 2-SELENOURIDINE SYNTHASE"/>
    <property type="match status" value="1"/>
</dbReference>
<comment type="caution">
    <text evidence="3">The sequence shown here is derived from an EMBL/GenBank/DDBJ whole genome shotgun (WGS) entry which is preliminary data.</text>
</comment>
<keyword evidence="4" id="KW-1185">Reference proteome</keyword>
<dbReference type="InterPro" id="IPR058840">
    <property type="entry name" value="AAA_SelU"/>
</dbReference>
<keyword evidence="1" id="KW-0711">Selenium</keyword>
<protein>
    <submittedName>
        <fullName evidence="3">tRNA 2-selenouridine synthase</fullName>
    </submittedName>
</protein>
<dbReference type="Pfam" id="PF00581">
    <property type="entry name" value="Rhodanese"/>
    <property type="match status" value="1"/>
</dbReference>
<dbReference type="Proteomes" id="UP001057291">
    <property type="component" value="Unassembled WGS sequence"/>
</dbReference>
<evidence type="ECO:0000313" key="4">
    <source>
        <dbReference type="Proteomes" id="UP001057291"/>
    </source>
</evidence>
<dbReference type="NCBIfam" id="TIGR03167">
    <property type="entry name" value="tRNA_sel_U_synt"/>
    <property type="match status" value="1"/>
</dbReference>
<dbReference type="Gene3D" id="3.40.250.10">
    <property type="entry name" value="Rhodanese-like domain"/>
    <property type="match status" value="1"/>
</dbReference>
<accession>A0AAV4LB23</accession>
<feature type="domain" description="Rhodanese" evidence="2">
    <location>
        <begin position="12"/>
        <end position="129"/>
    </location>
</feature>
<dbReference type="InterPro" id="IPR027417">
    <property type="entry name" value="P-loop_NTPase"/>
</dbReference>
<name>A0AAV4LB23_9BACL</name>
<dbReference type="GO" id="GO:0002098">
    <property type="term" value="P:tRNA wobble uridine modification"/>
    <property type="evidence" value="ECO:0007669"/>
    <property type="project" value="InterPro"/>
</dbReference>
<dbReference type="AlphaFoldDB" id="A0AAV4LB23"/>